<keyword evidence="1" id="KW-0472">Membrane</keyword>
<accession>A0AAU0ME09</accession>
<organism evidence="3 4">
    <name type="scientific">Microbacterium limosum</name>
    <dbReference type="NCBI Taxonomy" id="3079935"/>
    <lineage>
        <taxon>Bacteria</taxon>
        <taxon>Bacillati</taxon>
        <taxon>Actinomycetota</taxon>
        <taxon>Actinomycetes</taxon>
        <taxon>Micrococcales</taxon>
        <taxon>Microbacteriaceae</taxon>
        <taxon>Microbacterium</taxon>
    </lineage>
</organism>
<feature type="transmembrane region" description="Helical" evidence="1">
    <location>
        <begin position="24"/>
        <end position="49"/>
    </location>
</feature>
<name>A0AAU0ME09_9MICO</name>
<evidence type="ECO:0000259" key="2">
    <source>
        <dbReference type="Pfam" id="PF13828"/>
    </source>
</evidence>
<sequence length="108" mass="10713">MSTTPPYPDTPGYGGSPAAQTNTLAVVSLVSAIVGMLLVPLIGSIVAVITGHMSLGQLKTSGEQGHGLALAGTIIGWVGIGAAVLGIILLAIFLPLFFTAVATTTPVS</sequence>
<feature type="transmembrane region" description="Helical" evidence="1">
    <location>
        <begin position="70"/>
        <end position="98"/>
    </location>
</feature>
<dbReference type="RefSeq" id="WP_330169635.1">
    <property type="nucleotide sequence ID" value="NZ_CP137080.1"/>
</dbReference>
<evidence type="ECO:0000313" key="4">
    <source>
        <dbReference type="Proteomes" id="UP001329313"/>
    </source>
</evidence>
<dbReference type="KEGG" id="mliy:RYJ27_06905"/>
<gene>
    <name evidence="3" type="ORF">RYJ27_06905</name>
</gene>
<dbReference type="Pfam" id="PF13828">
    <property type="entry name" value="DUF4190"/>
    <property type="match status" value="1"/>
</dbReference>
<feature type="domain" description="DUF4190" evidence="2">
    <location>
        <begin position="24"/>
        <end position="85"/>
    </location>
</feature>
<reference evidence="3 4" key="1">
    <citation type="submission" date="2023-10" db="EMBL/GenBank/DDBJ databases">
        <title>Y20.</title>
        <authorList>
            <person name="Zhang G."/>
            <person name="Ding Y."/>
        </authorList>
    </citation>
    <scope>NUCLEOTIDE SEQUENCE [LARGE SCALE GENOMIC DNA]</scope>
    <source>
        <strain evidence="3 4">Y20</strain>
    </source>
</reference>
<keyword evidence="1" id="KW-0812">Transmembrane</keyword>
<keyword evidence="4" id="KW-1185">Reference proteome</keyword>
<dbReference type="AlphaFoldDB" id="A0AAU0ME09"/>
<dbReference type="Proteomes" id="UP001329313">
    <property type="component" value="Chromosome"/>
</dbReference>
<evidence type="ECO:0000256" key="1">
    <source>
        <dbReference type="SAM" id="Phobius"/>
    </source>
</evidence>
<protein>
    <submittedName>
        <fullName evidence="3">DUF4190 domain-containing protein</fullName>
    </submittedName>
</protein>
<dbReference type="EMBL" id="CP137080">
    <property type="protein sequence ID" value="WOQ68468.1"/>
    <property type="molecule type" value="Genomic_DNA"/>
</dbReference>
<keyword evidence="1" id="KW-1133">Transmembrane helix</keyword>
<evidence type="ECO:0000313" key="3">
    <source>
        <dbReference type="EMBL" id="WOQ68468.1"/>
    </source>
</evidence>
<proteinExistence type="predicted"/>
<dbReference type="InterPro" id="IPR025241">
    <property type="entry name" value="DUF4190"/>
</dbReference>